<dbReference type="Proteomes" id="UP000708208">
    <property type="component" value="Unassembled WGS sequence"/>
</dbReference>
<dbReference type="EMBL" id="CAJVCH010084498">
    <property type="protein sequence ID" value="CAG7721920.1"/>
    <property type="molecule type" value="Genomic_DNA"/>
</dbReference>
<name>A0A8J2P1D8_9HEXA</name>
<reference evidence="1" key="1">
    <citation type="submission" date="2021-06" db="EMBL/GenBank/DDBJ databases">
        <authorList>
            <person name="Hodson N. C."/>
            <person name="Mongue J. A."/>
            <person name="Jaron S. K."/>
        </authorList>
    </citation>
    <scope>NUCLEOTIDE SEQUENCE</scope>
</reference>
<gene>
    <name evidence="1" type="ORF">AFUS01_LOCUS11105</name>
</gene>
<evidence type="ECO:0000313" key="2">
    <source>
        <dbReference type="Proteomes" id="UP000708208"/>
    </source>
</evidence>
<proteinExistence type="predicted"/>
<protein>
    <submittedName>
        <fullName evidence="1">Uncharacterized protein</fullName>
    </submittedName>
</protein>
<organism evidence="1 2">
    <name type="scientific">Allacma fusca</name>
    <dbReference type="NCBI Taxonomy" id="39272"/>
    <lineage>
        <taxon>Eukaryota</taxon>
        <taxon>Metazoa</taxon>
        <taxon>Ecdysozoa</taxon>
        <taxon>Arthropoda</taxon>
        <taxon>Hexapoda</taxon>
        <taxon>Collembola</taxon>
        <taxon>Symphypleona</taxon>
        <taxon>Sminthuridae</taxon>
        <taxon>Allacma</taxon>
    </lineage>
</organism>
<accession>A0A8J2P1D8</accession>
<sequence length="15" mass="1670">GICVRHLSPLGHFHP</sequence>
<comment type="caution">
    <text evidence="1">The sequence shown here is derived from an EMBL/GenBank/DDBJ whole genome shotgun (WGS) entry which is preliminary data.</text>
</comment>
<feature type="non-terminal residue" evidence="1">
    <location>
        <position position="15"/>
    </location>
</feature>
<evidence type="ECO:0000313" key="1">
    <source>
        <dbReference type="EMBL" id="CAG7721920.1"/>
    </source>
</evidence>
<keyword evidence="2" id="KW-1185">Reference proteome</keyword>